<dbReference type="GO" id="GO:0042043">
    <property type="term" value="F:neurexin family protein binding"/>
    <property type="evidence" value="ECO:0007669"/>
    <property type="project" value="TreeGrafter"/>
</dbReference>
<feature type="non-terminal residue" evidence="8">
    <location>
        <position position="1"/>
    </location>
</feature>
<dbReference type="FunFam" id="2.60.40.150:FF:000040">
    <property type="entry name" value="synaptotagmin-like protein 2 isoform X2"/>
    <property type="match status" value="1"/>
</dbReference>
<keyword evidence="2" id="KW-1003">Cell membrane</keyword>
<evidence type="ECO:0000256" key="2">
    <source>
        <dbReference type="ARBA" id="ARBA00022475"/>
    </source>
</evidence>
<organism evidence="8">
    <name type="scientific">Tetraodon nigroviridis</name>
    <name type="common">Spotted green pufferfish</name>
    <name type="synonym">Chelonodon nigroviridis</name>
    <dbReference type="NCBI Taxonomy" id="99883"/>
    <lineage>
        <taxon>Eukaryota</taxon>
        <taxon>Metazoa</taxon>
        <taxon>Chordata</taxon>
        <taxon>Craniata</taxon>
        <taxon>Vertebrata</taxon>
        <taxon>Euteleostomi</taxon>
        <taxon>Actinopterygii</taxon>
        <taxon>Neopterygii</taxon>
        <taxon>Teleostei</taxon>
        <taxon>Neoteleostei</taxon>
        <taxon>Acanthomorphata</taxon>
        <taxon>Eupercaria</taxon>
        <taxon>Tetraodontiformes</taxon>
        <taxon>Tetradontoidea</taxon>
        <taxon>Tetraodontidae</taxon>
        <taxon>Tetraodon</taxon>
    </lineage>
</organism>
<dbReference type="GO" id="GO:0070382">
    <property type="term" value="C:exocytic vesicle"/>
    <property type="evidence" value="ECO:0007669"/>
    <property type="project" value="TreeGrafter"/>
</dbReference>
<dbReference type="Gene3D" id="2.60.40.150">
    <property type="entry name" value="C2 domain"/>
    <property type="match status" value="2"/>
</dbReference>
<evidence type="ECO:0000259" key="7">
    <source>
        <dbReference type="PROSITE" id="PS50004"/>
    </source>
</evidence>
<dbReference type="AlphaFoldDB" id="Q4RRT5"/>
<feature type="non-terminal residue" evidence="8">
    <location>
        <position position="351"/>
    </location>
</feature>
<keyword evidence="5" id="KW-0472">Membrane</keyword>
<proteinExistence type="predicted"/>
<dbReference type="InterPro" id="IPR035892">
    <property type="entry name" value="C2_domain_sf"/>
</dbReference>
<keyword evidence="3" id="KW-0268">Exocytosis</keyword>
<dbReference type="CDD" id="cd04020">
    <property type="entry name" value="C2B_SLP_1-2-3-4"/>
    <property type="match status" value="1"/>
</dbReference>
<reference evidence="8" key="1">
    <citation type="journal article" date="2004" name="Nature">
        <title>Genome duplication in the teleost fish Tetraodon nigroviridis reveals the early vertebrate proto-karyotype.</title>
        <authorList>
            <person name="Jaillon O."/>
            <person name="Aury J.-M."/>
            <person name="Brunet F."/>
            <person name="Petit J.-L."/>
            <person name="Stange-Thomann N."/>
            <person name="Mauceli E."/>
            <person name="Bouneau L."/>
            <person name="Fischer C."/>
            <person name="Ozouf-Costaz C."/>
            <person name="Bernot A."/>
            <person name="Nicaud S."/>
            <person name="Jaffe D."/>
            <person name="Fisher S."/>
            <person name="Lutfalla G."/>
            <person name="Dossat C."/>
            <person name="Segurens B."/>
            <person name="Dasilva C."/>
            <person name="Salanoubat M."/>
            <person name="Levy M."/>
            <person name="Boudet N."/>
            <person name="Castellano S."/>
            <person name="Anthouard V."/>
            <person name="Jubin C."/>
            <person name="Castelli V."/>
            <person name="Katinka M."/>
            <person name="Vacherie B."/>
            <person name="Biemont C."/>
            <person name="Skalli Z."/>
            <person name="Cattolico L."/>
            <person name="Poulain J."/>
            <person name="De Berardinis V."/>
            <person name="Cruaud C."/>
            <person name="Duprat S."/>
            <person name="Brottier P."/>
            <person name="Coutanceau J.-P."/>
            <person name="Gouzy J."/>
            <person name="Parra G."/>
            <person name="Lardier G."/>
            <person name="Chapple C."/>
            <person name="McKernan K.J."/>
            <person name="McEwan P."/>
            <person name="Bosak S."/>
            <person name="Kellis M."/>
            <person name="Volff J.-N."/>
            <person name="Guigo R."/>
            <person name="Zody M.C."/>
            <person name="Mesirov J."/>
            <person name="Lindblad-Toh K."/>
            <person name="Birren B."/>
            <person name="Nusbaum C."/>
            <person name="Kahn D."/>
            <person name="Robinson-Rechavi M."/>
            <person name="Laudet V."/>
            <person name="Schachter V."/>
            <person name="Quetier F."/>
            <person name="Saurin W."/>
            <person name="Scarpelli C."/>
            <person name="Wincker P."/>
            <person name="Lander E.S."/>
            <person name="Weissenbach J."/>
            <person name="Roest Crollius H."/>
        </authorList>
    </citation>
    <scope>NUCLEOTIDE SEQUENCE [LARGE SCALE GENOMIC DNA]</scope>
</reference>
<evidence type="ECO:0000256" key="3">
    <source>
        <dbReference type="ARBA" id="ARBA00022483"/>
    </source>
</evidence>
<dbReference type="OrthoDB" id="195679at2759"/>
<dbReference type="InterPro" id="IPR043567">
    <property type="entry name" value="SYTL1-5_C2B"/>
</dbReference>
<keyword evidence="4" id="KW-0677">Repeat</keyword>
<dbReference type="SUPFAM" id="SSF49562">
    <property type="entry name" value="C2 domain (Calcium/lipid-binding domain, CaLB)"/>
    <property type="match status" value="2"/>
</dbReference>
<evidence type="ECO:0000256" key="5">
    <source>
        <dbReference type="ARBA" id="ARBA00023136"/>
    </source>
</evidence>
<evidence type="ECO:0000256" key="1">
    <source>
        <dbReference type="ARBA" id="ARBA00004236"/>
    </source>
</evidence>
<dbReference type="SMART" id="SM00239">
    <property type="entry name" value="C2"/>
    <property type="match status" value="2"/>
</dbReference>
<dbReference type="KEGG" id="tng:GSTEN00030016G001"/>
<dbReference type="FunFam" id="2.60.40.150:FF:000006">
    <property type="entry name" value="Synaptotagmin-like 5, isoform CRA_a"/>
    <property type="match status" value="1"/>
</dbReference>
<evidence type="ECO:0000256" key="4">
    <source>
        <dbReference type="ARBA" id="ARBA00022737"/>
    </source>
</evidence>
<comment type="caution">
    <text evidence="8">The sequence shown here is derived from an EMBL/GenBank/DDBJ whole genome shotgun (WGS) entry which is preliminary data.</text>
</comment>
<protein>
    <recommendedName>
        <fullName evidence="6">Synaptotagmin-like protein 2</fullName>
    </recommendedName>
</protein>
<dbReference type="EMBL" id="CAAE01015002">
    <property type="protein sequence ID" value="CAG08897.1"/>
    <property type="molecule type" value="Genomic_DNA"/>
</dbReference>
<gene>
    <name evidence="8" type="ORF">GSTENG00030016001</name>
</gene>
<name>Q4RRT5_TETNG</name>
<feature type="domain" description="C2" evidence="7">
    <location>
        <begin position="186"/>
        <end position="316"/>
    </location>
</feature>
<dbReference type="PANTHER" id="PTHR45716:SF5">
    <property type="entry name" value="SYNAPTOTAGMIN-LIKE PROTEIN 2"/>
    <property type="match status" value="1"/>
</dbReference>
<dbReference type="GO" id="GO:0006887">
    <property type="term" value="P:exocytosis"/>
    <property type="evidence" value="ECO:0007669"/>
    <property type="project" value="UniProtKB-KW"/>
</dbReference>
<reference evidence="8" key="2">
    <citation type="submission" date="2004-02" db="EMBL/GenBank/DDBJ databases">
        <authorList>
            <consortium name="Genoscope"/>
            <consortium name="Whitehead Institute Centre for Genome Research"/>
        </authorList>
    </citation>
    <scope>NUCLEOTIDE SEQUENCE</scope>
</reference>
<evidence type="ECO:0000256" key="6">
    <source>
        <dbReference type="ARBA" id="ARBA00072164"/>
    </source>
</evidence>
<evidence type="ECO:0000313" key="8">
    <source>
        <dbReference type="EMBL" id="CAG08897.1"/>
    </source>
</evidence>
<dbReference type="PANTHER" id="PTHR45716">
    <property type="entry name" value="BITESIZE, ISOFORM I"/>
    <property type="match status" value="1"/>
</dbReference>
<accession>Q4RRT5</accession>
<feature type="domain" description="C2" evidence="7">
    <location>
        <begin position="49"/>
        <end position="171"/>
    </location>
</feature>
<sequence length="351" mass="39930">PLVSTVPSLTSSLLPDPDHLKKMSKSVPMFLQKELSGSMMTMYNGDVEVQGNIIFSINYIQKLREFHIFVAKCQDLATADPKKGRSDPYVKSYLVPDNSNLGKRKTSVKKKTLNPTFNEILRYRVNMEYLRTQTLILSVWHHDTFAKNSFLGEVDLDLSKWDFDHTRMNYFPLKSRAASNLAAVSGRGQIKLAIRYLPQISHSEGVSHFFNGEIHLWVKECRGLPLIRATINPYVKSFVLPDTSRKSRQKTRVVRRSVDPVFNHTMVYDGIRDIDLSEACVELTVWDRDKLATSLLGGLRLGMGTGTSYGALVDWMDSTPAEVAFWERMKSTPNKWVEDVLPLRMLNPAKA</sequence>
<comment type="subcellular location">
    <subcellularLocation>
        <location evidence="1">Cell membrane</location>
    </subcellularLocation>
</comment>
<dbReference type="CDD" id="cd08393">
    <property type="entry name" value="C2A_SLP-1_2"/>
    <property type="match status" value="1"/>
</dbReference>
<dbReference type="Pfam" id="PF00168">
    <property type="entry name" value="C2"/>
    <property type="match status" value="2"/>
</dbReference>
<dbReference type="GO" id="GO:0005886">
    <property type="term" value="C:plasma membrane"/>
    <property type="evidence" value="ECO:0007669"/>
    <property type="project" value="UniProtKB-SubCell"/>
</dbReference>
<dbReference type="PROSITE" id="PS50004">
    <property type="entry name" value="C2"/>
    <property type="match status" value="2"/>
</dbReference>
<dbReference type="PRINTS" id="PR00360">
    <property type="entry name" value="C2DOMAIN"/>
</dbReference>
<dbReference type="InterPro" id="IPR000008">
    <property type="entry name" value="C2_dom"/>
</dbReference>